<protein>
    <submittedName>
        <fullName evidence="3">N-acetylgalactosamine-N,N'-diacetylbacillosaminyl-diphospho-undecaprenol 4-alpha-N-acetylgalactosaminyltransferase</fullName>
    </submittedName>
</protein>
<evidence type="ECO:0000259" key="1">
    <source>
        <dbReference type="Pfam" id="PF00534"/>
    </source>
</evidence>
<dbReference type="PANTHER" id="PTHR12526">
    <property type="entry name" value="GLYCOSYLTRANSFERASE"/>
    <property type="match status" value="1"/>
</dbReference>
<dbReference type="InterPro" id="IPR001296">
    <property type="entry name" value="Glyco_trans_1"/>
</dbReference>
<name>A0A1M5GPZ5_9FLAO</name>
<dbReference type="EMBL" id="FQWE01000004">
    <property type="protein sequence ID" value="SHG05763.1"/>
    <property type="molecule type" value="Genomic_DNA"/>
</dbReference>
<dbReference type="InterPro" id="IPR028098">
    <property type="entry name" value="Glyco_trans_4-like_N"/>
</dbReference>
<dbReference type="OrthoDB" id="798298at2"/>
<dbReference type="Gene3D" id="3.40.50.2000">
    <property type="entry name" value="Glycogen Phosphorylase B"/>
    <property type="match status" value="2"/>
</dbReference>
<feature type="domain" description="Glycosyltransferase subfamily 4-like N-terminal" evidence="2">
    <location>
        <begin position="20"/>
        <end position="167"/>
    </location>
</feature>
<dbReference type="STRING" id="271157.SAMN05444396_10478"/>
<keyword evidence="3" id="KW-0808">Transferase</keyword>
<evidence type="ECO:0000313" key="3">
    <source>
        <dbReference type="EMBL" id="SHG05763.1"/>
    </source>
</evidence>
<dbReference type="SUPFAM" id="SSF53756">
    <property type="entry name" value="UDP-Glycosyltransferase/glycogen phosphorylase"/>
    <property type="match status" value="1"/>
</dbReference>
<dbReference type="Pfam" id="PF13439">
    <property type="entry name" value="Glyco_transf_4"/>
    <property type="match status" value="1"/>
</dbReference>
<dbReference type="GO" id="GO:0016757">
    <property type="term" value="F:glycosyltransferase activity"/>
    <property type="evidence" value="ECO:0007669"/>
    <property type="project" value="InterPro"/>
</dbReference>
<dbReference type="RefSeq" id="WP_072989967.1">
    <property type="nucleotide sequence ID" value="NZ_FQWE01000004.1"/>
</dbReference>
<evidence type="ECO:0000259" key="2">
    <source>
        <dbReference type="Pfam" id="PF13439"/>
    </source>
</evidence>
<dbReference type="Proteomes" id="UP000184036">
    <property type="component" value="Unassembled WGS sequence"/>
</dbReference>
<dbReference type="AlphaFoldDB" id="A0A1M5GPZ5"/>
<feature type="domain" description="Glycosyl transferase family 1" evidence="1">
    <location>
        <begin position="184"/>
        <end position="335"/>
    </location>
</feature>
<keyword evidence="4" id="KW-1185">Reference proteome</keyword>
<evidence type="ECO:0000313" key="4">
    <source>
        <dbReference type="Proteomes" id="UP000184036"/>
    </source>
</evidence>
<reference evidence="4" key="1">
    <citation type="submission" date="2016-11" db="EMBL/GenBank/DDBJ databases">
        <authorList>
            <person name="Varghese N."/>
            <person name="Submissions S."/>
        </authorList>
    </citation>
    <scope>NUCLEOTIDE SEQUENCE [LARGE SCALE GENOMIC DNA]</scope>
    <source>
        <strain evidence="4">DSM 19741</strain>
    </source>
</reference>
<proteinExistence type="predicted"/>
<gene>
    <name evidence="3" type="ORF">SAMN05444396_10478</name>
</gene>
<organism evidence="3 4">
    <name type="scientific">Flavobacterium segetis</name>
    <dbReference type="NCBI Taxonomy" id="271157"/>
    <lineage>
        <taxon>Bacteria</taxon>
        <taxon>Pseudomonadati</taxon>
        <taxon>Bacteroidota</taxon>
        <taxon>Flavobacteriia</taxon>
        <taxon>Flavobacteriales</taxon>
        <taxon>Flavobacteriaceae</taxon>
        <taxon>Flavobacterium</taxon>
    </lineage>
</organism>
<accession>A0A1M5GPZ5</accession>
<dbReference type="Pfam" id="PF00534">
    <property type="entry name" value="Glycos_transf_1"/>
    <property type="match status" value="1"/>
</dbReference>
<sequence length="359" mass="41448">MAKQHKKTKIAIVGYKLAGGGLERVFSSVSKMLQESDCEVHVIVLENEIEYSYSGILINLGNYSRFQKYFRLKSYLKIKQFDYVLDFRHRINPWMELLFIHYLYLGFRFIYTIHSSKLAVYLTSNDWIARQILNNSYQIVTVSKDLNEIVDEKYKLKKGVVIPNSISINSLDKNCDSANLPFQYCIAVGRLVELKQFDKLIDTYYKSVLSSKGIHLVILGDGSGKEVLQKQIEQLQMNNFIHLLGFKSDVFCYIKNAKYLVLTSKYEGFPMVVLEALSAGTPVIAFDCETGPRELIRNEYNGLLVENQNFVALQESLNRIENDNELYDRCKENTIESIAQFSSEKVAIKWLDLLNNKIK</sequence>